<sequence>MIEIHSGDSVVVGIDGSTAAVYAAHWAVDEAISREVPLRLVSCVRRSAESDHMAMEYARTCLRAAHAAIETTAPQVKIETAVVTGDPTVALIKESRDAALVCVGSVGIGRFAKSLLGSTAAGVAESAPCPVAVIRSYSPRRPTTDGAIMVEVNDWEENHDVLAAAVAEAKLRARPIVAVGVCPPETGVTAWQELRRRTSVWRDLHPDVEITAAPVTTSVVDYLQNTHEPISLVVVGVHSARDLPAIIGSHADTNRDHPSVLIARA</sequence>
<gene>
    <name evidence="3" type="ORF">MAUB_08770</name>
</gene>
<reference evidence="3 4" key="1">
    <citation type="journal article" date="2019" name="Emerg. Microbes Infect.">
        <title>Comprehensive subspecies identification of 175 nontuberculous mycobacteria species based on 7547 genomic profiles.</title>
        <authorList>
            <person name="Matsumoto Y."/>
            <person name="Kinjo T."/>
            <person name="Motooka D."/>
            <person name="Nabeya D."/>
            <person name="Jung N."/>
            <person name="Uechi K."/>
            <person name="Horii T."/>
            <person name="Iida T."/>
            <person name="Fujita J."/>
            <person name="Nakamura S."/>
        </authorList>
    </citation>
    <scope>NUCLEOTIDE SEQUENCE [LARGE SCALE GENOMIC DNA]</scope>
    <source>
        <strain evidence="3 4">JCM 15296</strain>
    </source>
</reference>
<comment type="similarity">
    <text evidence="1">Belongs to the universal stress protein A family.</text>
</comment>
<feature type="domain" description="UspA" evidence="2">
    <location>
        <begin position="9"/>
        <end position="135"/>
    </location>
</feature>
<dbReference type="InterPro" id="IPR006016">
    <property type="entry name" value="UspA"/>
</dbReference>
<dbReference type="SUPFAM" id="SSF52402">
    <property type="entry name" value="Adenine nucleotide alpha hydrolases-like"/>
    <property type="match status" value="2"/>
</dbReference>
<evidence type="ECO:0000313" key="3">
    <source>
        <dbReference type="EMBL" id="BBX83004.1"/>
    </source>
</evidence>
<dbReference type="Pfam" id="PF00582">
    <property type="entry name" value="Usp"/>
    <property type="match status" value="1"/>
</dbReference>
<accession>A0ABN5YRJ8</accession>
<dbReference type="RefSeq" id="WP_138230975.1">
    <property type="nucleotide sequence ID" value="NZ_AP022577.1"/>
</dbReference>
<name>A0ABN5YRJ8_9MYCO</name>
<dbReference type="PRINTS" id="PR01438">
    <property type="entry name" value="UNVRSLSTRESS"/>
</dbReference>
<protein>
    <submittedName>
        <fullName evidence="3">Universal stress protein</fullName>
    </submittedName>
</protein>
<dbReference type="EMBL" id="AP022577">
    <property type="protein sequence ID" value="BBX83004.1"/>
    <property type="molecule type" value="Genomic_DNA"/>
</dbReference>
<evidence type="ECO:0000313" key="4">
    <source>
        <dbReference type="Proteomes" id="UP000465609"/>
    </source>
</evidence>
<dbReference type="InterPro" id="IPR006015">
    <property type="entry name" value="Universal_stress_UspA"/>
</dbReference>
<evidence type="ECO:0000259" key="2">
    <source>
        <dbReference type="Pfam" id="PF00582"/>
    </source>
</evidence>
<dbReference type="Proteomes" id="UP000465609">
    <property type="component" value="Chromosome"/>
</dbReference>
<dbReference type="Gene3D" id="3.40.50.620">
    <property type="entry name" value="HUPs"/>
    <property type="match status" value="2"/>
</dbReference>
<evidence type="ECO:0000256" key="1">
    <source>
        <dbReference type="ARBA" id="ARBA00008791"/>
    </source>
</evidence>
<dbReference type="PANTHER" id="PTHR46268">
    <property type="entry name" value="STRESS RESPONSE PROTEIN NHAX"/>
    <property type="match status" value="1"/>
</dbReference>
<dbReference type="InterPro" id="IPR014729">
    <property type="entry name" value="Rossmann-like_a/b/a_fold"/>
</dbReference>
<proteinExistence type="inferred from homology"/>
<organism evidence="3 4">
    <name type="scientific">Mycolicibacterium aubagnense</name>
    <dbReference type="NCBI Taxonomy" id="319707"/>
    <lineage>
        <taxon>Bacteria</taxon>
        <taxon>Bacillati</taxon>
        <taxon>Actinomycetota</taxon>
        <taxon>Actinomycetes</taxon>
        <taxon>Mycobacteriales</taxon>
        <taxon>Mycobacteriaceae</taxon>
        <taxon>Mycolicibacterium</taxon>
    </lineage>
</organism>
<dbReference type="PANTHER" id="PTHR46268:SF6">
    <property type="entry name" value="UNIVERSAL STRESS PROTEIN UP12"/>
    <property type="match status" value="1"/>
</dbReference>
<keyword evidence="4" id="KW-1185">Reference proteome</keyword>